<dbReference type="GO" id="GO:0005975">
    <property type="term" value="P:carbohydrate metabolic process"/>
    <property type="evidence" value="ECO:0007669"/>
    <property type="project" value="InterPro"/>
</dbReference>
<dbReference type="GO" id="GO:0004553">
    <property type="term" value="F:hydrolase activity, hydrolyzing O-glycosyl compounds"/>
    <property type="evidence" value="ECO:0007669"/>
    <property type="project" value="InterPro"/>
</dbReference>
<dbReference type="Proteomes" id="UP000077339">
    <property type="component" value="Unassembled WGS sequence"/>
</dbReference>
<feature type="domain" description="GH16" evidence="2">
    <location>
        <begin position="46"/>
        <end position="289"/>
    </location>
</feature>
<dbReference type="CDD" id="cd08023">
    <property type="entry name" value="GH16_laminarinase_like"/>
    <property type="match status" value="1"/>
</dbReference>
<evidence type="ECO:0000313" key="3">
    <source>
        <dbReference type="EMBL" id="OAA31946.1"/>
    </source>
</evidence>
<dbReference type="RefSeq" id="WP_068345667.1">
    <property type="nucleotide sequence ID" value="NZ_JFHK01000002.1"/>
</dbReference>
<dbReference type="EMBL" id="JFHK01000002">
    <property type="protein sequence ID" value="OAA31946.1"/>
    <property type="molecule type" value="Genomic_DNA"/>
</dbReference>
<dbReference type="OrthoDB" id="9809583at2"/>
<keyword evidence="4" id="KW-1185">Reference proteome</keyword>
<dbReference type="Pfam" id="PF00722">
    <property type="entry name" value="Glyco_hydro_16"/>
    <property type="match status" value="1"/>
</dbReference>
<dbReference type="STRING" id="1453497.AT15_03730"/>
<dbReference type="InterPro" id="IPR050546">
    <property type="entry name" value="Glycosyl_Hydrlase_16"/>
</dbReference>
<dbReference type="InterPro" id="IPR000757">
    <property type="entry name" value="Beta-glucanase-like"/>
</dbReference>
<reference evidence="3 4" key="1">
    <citation type="submission" date="2014-02" db="EMBL/GenBank/DDBJ databases">
        <title>Kosmotoga genome sequencing.</title>
        <authorList>
            <person name="Pollo S.M."/>
            <person name="Charchuk R."/>
            <person name="Nesbo C.L."/>
        </authorList>
    </citation>
    <scope>NUCLEOTIDE SEQUENCE [LARGE SCALE GENOMIC DNA]</scope>
    <source>
        <strain evidence="3 4">S304</strain>
    </source>
</reference>
<name>A0A182C846_9BACT</name>
<dbReference type="AlphaFoldDB" id="A0A182C846"/>
<proteinExistence type="inferred from homology"/>
<sequence length="289" mass="33841">MTKSFLSISLVLVISFILLGASSLLSAKSSQSPEAQKMIDDPRWTLIWADEFEAEELNTSNWRFDIGNKNGWGNAELQYYTEGNNLSFENGMLVIEARREDVYESNRLYNYTSTRLKTEGKFSFQYGRVEARIKFPYGKGLWPAFWMLGDNFRYVGWPMCGEIDIVEFLGHDKWTVYGTLHGPNYSGSSGISGKYRLDQLNSPSFVDEFHVFGIMWDEEEIIWYIDDIIYHRVRREAIENRNDLWVFDGEFFIILNLAVGGYWPGYPDFDTPFPARMYVDYVRVYQWND</sequence>
<accession>A0A182C846</accession>
<protein>
    <submittedName>
        <fullName evidence="3">Hydrolase</fullName>
    </submittedName>
</protein>
<evidence type="ECO:0000256" key="1">
    <source>
        <dbReference type="ARBA" id="ARBA00006865"/>
    </source>
</evidence>
<dbReference type="InterPro" id="IPR013320">
    <property type="entry name" value="ConA-like_dom_sf"/>
</dbReference>
<dbReference type="Gene3D" id="2.60.120.200">
    <property type="match status" value="1"/>
</dbReference>
<keyword evidence="3" id="KW-0378">Hydrolase</keyword>
<evidence type="ECO:0000259" key="2">
    <source>
        <dbReference type="PROSITE" id="PS51762"/>
    </source>
</evidence>
<comment type="caution">
    <text evidence="3">The sequence shown here is derived from an EMBL/GenBank/DDBJ whole genome shotgun (WGS) entry which is preliminary data.</text>
</comment>
<comment type="similarity">
    <text evidence="1">Belongs to the glycosyl hydrolase 16 family.</text>
</comment>
<gene>
    <name evidence="3" type="ORF">AT15_03730</name>
</gene>
<dbReference type="SUPFAM" id="SSF49899">
    <property type="entry name" value="Concanavalin A-like lectins/glucanases"/>
    <property type="match status" value="1"/>
</dbReference>
<dbReference type="PATRIC" id="fig|1453497.3.peg.739"/>
<organism evidence="3 4">
    <name type="scientific">Kosmotoga arenicorallina S304</name>
    <dbReference type="NCBI Taxonomy" id="1453497"/>
    <lineage>
        <taxon>Bacteria</taxon>
        <taxon>Thermotogati</taxon>
        <taxon>Thermotogota</taxon>
        <taxon>Thermotogae</taxon>
        <taxon>Kosmotogales</taxon>
        <taxon>Kosmotogaceae</taxon>
        <taxon>Kosmotoga</taxon>
    </lineage>
</organism>
<dbReference type="PROSITE" id="PS51762">
    <property type="entry name" value="GH16_2"/>
    <property type="match status" value="1"/>
</dbReference>
<dbReference type="PANTHER" id="PTHR10963:SF55">
    <property type="entry name" value="GLYCOSIDE HYDROLASE FAMILY 16 PROTEIN"/>
    <property type="match status" value="1"/>
</dbReference>
<dbReference type="PANTHER" id="PTHR10963">
    <property type="entry name" value="GLYCOSYL HYDROLASE-RELATED"/>
    <property type="match status" value="1"/>
</dbReference>
<evidence type="ECO:0000313" key="4">
    <source>
        <dbReference type="Proteomes" id="UP000077339"/>
    </source>
</evidence>